<name>A0A9D1DXF1_9FIRM</name>
<gene>
    <name evidence="5" type="ORF">IAB37_03550</name>
</gene>
<organism evidence="5 6">
    <name type="scientific">Candidatus Faecivivens stercoravium</name>
    <dbReference type="NCBI Taxonomy" id="2840803"/>
    <lineage>
        <taxon>Bacteria</taxon>
        <taxon>Bacillati</taxon>
        <taxon>Bacillota</taxon>
        <taxon>Clostridia</taxon>
        <taxon>Eubacteriales</taxon>
        <taxon>Oscillospiraceae</taxon>
        <taxon>Oscillospiraceae incertae sedis</taxon>
        <taxon>Candidatus Faecivivens</taxon>
    </lineage>
</organism>
<dbReference type="GO" id="GO:0009294">
    <property type="term" value="P:DNA-mediated transformation"/>
    <property type="evidence" value="ECO:0007669"/>
    <property type="project" value="InterPro"/>
</dbReference>
<evidence type="ECO:0000313" key="5">
    <source>
        <dbReference type="EMBL" id="HIR60631.1"/>
    </source>
</evidence>
<dbReference type="AlphaFoldDB" id="A0A9D1DXF1"/>
<dbReference type="InterPro" id="IPR041614">
    <property type="entry name" value="DprA_WH"/>
</dbReference>
<feature type="domain" description="Smf/DprA SLOG" evidence="3">
    <location>
        <begin position="76"/>
        <end position="286"/>
    </location>
</feature>
<accession>A0A9D1DXF1</accession>
<dbReference type="PANTHER" id="PTHR43022:SF1">
    <property type="entry name" value="PROTEIN SMF"/>
    <property type="match status" value="1"/>
</dbReference>
<feature type="region of interest" description="Disordered" evidence="2">
    <location>
        <begin position="310"/>
        <end position="345"/>
    </location>
</feature>
<evidence type="ECO:0000256" key="1">
    <source>
        <dbReference type="ARBA" id="ARBA00006525"/>
    </source>
</evidence>
<evidence type="ECO:0000259" key="4">
    <source>
        <dbReference type="Pfam" id="PF17782"/>
    </source>
</evidence>
<dbReference type="Gene3D" id="3.40.50.450">
    <property type="match status" value="1"/>
</dbReference>
<comment type="caution">
    <text evidence="5">The sequence shown here is derived from an EMBL/GenBank/DDBJ whole genome shotgun (WGS) entry which is preliminary data.</text>
</comment>
<evidence type="ECO:0000313" key="6">
    <source>
        <dbReference type="Proteomes" id="UP000824241"/>
    </source>
</evidence>
<reference evidence="5" key="1">
    <citation type="submission" date="2020-10" db="EMBL/GenBank/DDBJ databases">
        <authorList>
            <person name="Gilroy R."/>
        </authorList>
    </citation>
    <scope>NUCLEOTIDE SEQUENCE</scope>
    <source>
        <strain evidence="5">CHK189-12415</strain>
    </source>
</reference>
<sequence>MEQKSKAVYWVWLSLCFPVACERVVALLEETDPETFYREKTAYPFLKPDDLKAVETVSLERAEMVIRKCEKAGGRVLTMEDAEYPESLMHIYCPPPVLYVRGDLGCLRNRLCVSVVGTRKAYDYYLSAAGNICYQLARSGAAVISGCAVGTDSYAHLGCMRGGGPTVGVLACGIDVDYPKESHGLKEAVVATGGALITELEPGRKVPAGYFHARNRLIAGLADCVLLGQVPLRSGAMITANAAIDQGKDLFCIPPSSIYDARCMGAASYIRDGAKLAFSAYDIVMEYLNRYKDTLHPEVVERQPLFITEPEEKGEIPLPKPKSRKKKAEKPAVSAPEPAPPPEEETLLETIRQEEPPGILRTAAGIAYTLSPEDSPRSRILSLLSDEPRLIDDLAAACGLPVGELLQTLTELELEGAVEALSGSRFRLAR</sequence>
<dbReference type="Pfam" id="PF17782">
    <property type="entry name" value="WHD_DprA"/>
    <property type="match status" value="1"/>
</dbReference>
<evidence type="ECO:0000259" key="3">
    <source>
        <dbReference type="Pfam" id="PF02481"/>
    </source>
</evidence>
<feature type="domain" description="DprA winged helix" evidence="4">
    <location>
        <begin position="371"/>
        <end position="423"/>
    </location>
</feature>
<proteinExistence type="inferred from homology"/>
<dbReference type="EMBL" id="DVHA01000116">
    <property type="protein sequence ID" value="HIR60631.1"/>
    <property type="molecule type" value="Genomic_DNA"/>
</dbReference>
<protein>
    <submittedName>
        <fullName evidence="5">DNA-processing protein DprA</fullName>
    </submittedName>
</protein>
<dbReference type="Pfam" id="PF02481">
    <property type="entry name" value="DNA_processg_A"/>
    <property type="match status" value="1"/>
</dbReference>
<comment type="similarity">
    <text evidence="1">Belongs to the DprA/Smf family.</text>
</comment>
<dbReference type="SUPFAM" id="SSF102405">
    <property type="entry name" value="MCP/YpsA-like"/>
    <property type="match status" value="1"/>
</dbReference>
<evidence type="ECO:0000256" key="2">
    <source>
        <dbReference type="SAM" id="MobiDB-lite"/>
    </source>
</evidence>
<dbReference type="InterPro" id="IPR057666">
    <property type="entry name" value="DrpA_SLOG"/>
</dbReference>
<reference evidence="5" key="2">
    <citation type="journal article" date="2021" name="PeerJ">
        <title>Extensive microbial diversity within the chicken gut microbiome revealed by metagenomics and culture.</title>
        <authorList>
            <person name="Gilroy R."/>
            <person name="Ravi A."/>
            <person name="Getino M."/>
            <person name="Pursley I."/>
            <person name="Horton D.L."/>
            <person name="Alikhan N.F."/>
            <person name="Baker D."/>
            <person name="Gharbi K."/>
            <person name="Hall N."/>
            <person name="Watson M."/>
            <person name="Adriaenssens E.M."/>
            <person name="Foster-Nyarko E."/>
            <person name="Jarju S."/>
            <person name="Secka A."/>
            <person name="Antonio M."/>
            <person name="Oren A."/>
            <person name="Chaudhuri R.R."/>
            <person name="La Ragione R."/>
            <person name="Hildebrand F."/>
            <person name="Pallen M.J."/>
        </authorList>
    </citation>
    <scope>NUCLEOTIDE SEQUENCE</scope>
    <source>
        <strain evidence="5">CHK189-12415</strain>
    </source>
</reference>
<dbReference type="InterPro" id="IPR003488">
    <property type="entry name" value="DprA"/>
</dbReference>
<dbReference type="Proteomes" id="UP000824241">
    <property type="component" value="Unassembled WGS sequence"/>
</dbReference>
<dbReference type="PANTHER" id="PTHR43022">
    <property type="entry name" value="PROTEIN SMF"/>
    <property type="match status" value="1"/>
</dbReference>
<dbReference type="InterPro" id="IPR036388">
    <property type="entry name" value="WH-like_DNA-bd_sf"/>
</dbReference>
<dbReference type="Gene3D" id="1.10.10.10">
    <property type="entry name" value="Winged helix-like DNA-binding domain superfamily/Winged helix DNA-binding domain"/>
    <property type="match status" value="1"/>
</dbReference>